<evidence type="ECO:0000313" key="2">
    <source>
        <dbReference type="Proteomes" id="UP000076798"/>
    </source>
</evidence>
<organism evidence="1 2">
    <name type="scientific">Sistotremastrum suecicum HHB10207 ss-3</name>
    <dbReference type="NCBI Taxonomy" id="1314776"/>
    <lineage>
        <taxon>Eukaryota</taxon>
        <taxon>Fungi</taxon>
        <taxon>Dikarya</taxon>
        <taxon>Basidiomycota</taxon>
        <taxon>Agaricomycotina</taxon>
        <taxon>Agaricomycetes</taxon>
        <taxon>Sistotremastrales</taxon>
        <taxon>Sistotremastraceae</taxon>
        <taxon>Sistotremastrum</taxon>
    </lineage>
</organism>
<sequence>GAAISDRSEKDKEMILTNAKRILREGFHPKFWMIDKSAAERAAILEVWPKAVIRVCQFHVIQAITRYNSTSEGKKKGRKAIHMSEEMLGMLLVAFRSAQRCRDTKDDPWKAAHEAFNKQIRRICRKYSRLDLILILTEYFDDNWWCEEWRNSVIDAGLPQGMTRDGNLNTNNWVEALFRMLDQVFLQMRKNKR</sequence>
<name>A0A165WE66_9AGAM</name>
<dbReference type="OrthoDB" id="3261052at2759"/>
<evidence type="ECO:0000313" key="1">
    <source>
        <dbReference type="EMBL" id="KZT31044.1"/>
    </source>
</evidence>
<dbReference type="Proteomes" id="UP000076798">
    <property type="component" value="Unassembled WGS sequence"/>
</dbReference>
<dbReference type="AlphaFoldDB" id="A0A165WE66"/>
<dbReference type="EMBL" id="KV428943">
    <property type="protein sequence ID" value="KZT31044.1"/>
    <property type="molecule type" value="Genomic_DNA"/>
</dbReference>
<evidence type="ECO:0008006" key="3">
    <source>
        <dbReference type="Google" id="ProtNLM"/>
    </source>
</evidence>
<reference evidence="1 2" key="1">
    <citation type="journal article" date="2016" name="Mol. Biol. Evol.">
        <title>Comparative Genomics of Early-Diverging Mushroom-Forming Fungi Provides Insights into the Origins of Lignocellulose Decay Capabilities.</title>
        <authorList>
            <person name="Nagy L.G."/>
            <person name="Riley R."/>
            <person name="Tritt A."/>
            <person name="Adam C."/>
            <person name="Daum C."/>
            <person name="Floudas D."/>
            <person name="Sun H."/>
            <person name="Yadav J.S."/>
            <person name="Pangilinan J."/>
            <person name="Larsson K.H."/>
            <person name="Matsuura K."/>
            <person name="Barry K."/>
            <person name="Labutti K."/>
            <person name="Kuo R."/>
            <person name="Ohm R.A."/>
            <person name="Bhattacharya S.S."/>
            <person name="Shirouzu T."/>
            <person name="Yoshinaga Y."/>
            <person name="Martin F.M."/>
            <person name="Grigoriev I.V."/>
            <person name="Hibbett D.S."/>
        </authorList>
    </citation>
    <scope>NUCLEOTIDE SEQUENCE [LARGE SCALE GENOMIC DNA]</scope>
    <source>
        <strain evidence="1 2">HHB10207 ss-3</strain>
    </source>
</reference>
<gene>
    <name evidence="1" type="ORF">SISSUDRAFT_1038738</name>
</gene>
<proteinExistence type="predicted"/>
<accession>A0A165WE66</accession>
<feature type="non-terminal residue" evidence="1">
    <location>
        <position position="1"/>
    </location>
</feature>
<protein>
    <recommendedName>
        <fullName evidence="3">MULE transposase domain-containing protein</fullName>
    </recommendedName>
</protein>
<keyword evidence="2" id="KW-1185">Reference proteome</keyword>